<protein>
    <submittedName>
        <fullName evidence="2">Phage holin family protein</fullName>
    </submittedName>
</protein>
<dbReference type="InterPro" id="IPR007165">
    <property type="entry name" value="Phage_holin_4_2"/>
</dbReference>
<keyword evidence="1" id="KW-0812">Transmembrane</keyword>
<proteinExistence type="predicted"/>
<keyword evidence="3" id="KW-1185">Reference proteome</keyword>
<keyword evidence="1" id="KW-1133">Transmembrane helix</keyword>
<feature type="transmembrane region" description="Helical" evidence="1">
    <location>
        <begin position="89"/>
        <end position="110"/>
    </location>
</feature>
<evidence type="ECO:0000313" key="3">
    <source>
        <dbReference type="Proteomes" id="UP000261174"/>
    </source>
</evidence>
<dbReference type="EMBL" id="QTJV01000002">
    <property type="protein sequence ID" value="RFM35617.1"/>
    <property type="molecule type" value="Genomic_DNA"/>
</dbReference>
<dbReference type="PANTHER" id="PTHR37309">
    <property type="entry name" value="SLR0284 PROTEIN"/>
    <property type="match status" value="1"/>
</dbReference>
<evidence type="ECO:0000313" key="2">
    <source>
        <dbReference type="EMBL" id="RFM35617.1"/>
    </source>
</evidence>
<dbReference type="Proteomes" id="UP000261174">
    <property type="component" value="Unassembled WGS sequence"/>
</dbReference>
<feature type="transmembrane region" description="Helical" evidence="1">
    <location>
        <begin position="28"/>
        <end position="46"/>
    </location>
</feature>
<evidence type="ECO:0000256" key="1">
    <source>
        <dbReference type="SAM" id="Phobius"/>
    </source>
</evidence>
<keyword evidence="1" id="KW-0472">Membrane</keyword>
<dbReference type="PANTHER" id="PTHR37309:SF1">
    <property type="entry name" value="SLR0284 PROTEIN"/>
    <property type="match status" value="1"/>
</dbReference>
<organism evidence="2 3">
    <name type="scientific">Chitinophaga silvisoli</name>
    <dbReference type="NCBI Taxonomy" id="2291814"/>
    <lineage>
        <taxon>Bacteria</taxon>
        <taxon>Pseudomonadati</taxon>
        <taxon>Bacteroidota</taxon>
        <taxon>Chitinophagia</taxon>
        <taxon>Chitinophagales</taxon>
        <taxon>Chitinophagaceae</taxon>
        <taxon>Chitinophaga</taxon>
    </lineage>
</organism>
<reference evidence="2 3" key="1">
    <citation type="submission" date="2018-08" db="EMBL/GenBank/DDBJ databases">
        <title>Chitinophaga sp. K20C18050901, a novel bacterium isolated from forest soil.</title>
        <authorList>
            <person name="Wang C."/>
        </authorList>
    </citation>
    <scope>NUCLEOTIDE SEQUENCE [LARGE SCALE GENOMIC DNA]</scope>
    <source>
        <strain evidence="2 3">K20C18050901</strain>
    </source>
</reference>
<sequence>MNFLIRLLISAIAAMVTAYVLPGVKINSFGTALVLAIVLAILNLLVKPVLILLTLPVTIITLGLFLLVINAVIIMIASSLVSGFKVDGFIWALLFSLVLTVVTGIMNSLAGTNPND</sequence>
<dbReference type="OrthoDB" id="6402664at2"/>
<comment type="caution">
    <text evidence="2">The sequence shown here is derived from an EMBL/GenBank/DDBJ whole genome shotgun (WGS) entry which is preliminary data.</text>
</comment>
<dbReference type="AlphaFoldDB" id="A0A3E1P629"/>
<accession>A0A3E1P629</accession>
<feature type="transmembrane region" description="Helical" evidence="1">
    <location>
        <begin position="53"/>
        <end position="77"/>
    </location>
</feature>
<name>A0A3E1P629_9BACT</name>
<dbReference type="Pfam" id="PF04020">
    <property type="entry name" value="Phage_holin_4_2"/>
    <property type="match status" value="1"/>
</dbReference>
<dbReference type="RefSeq" id="WP_116853106.1">
    <property type="nucleotide sequence ID" value="NZ_QTJV01000002.1"/>
</dbReference>
<gene>
    <name evidence="2" type="ORF">DXN04_09585</name>
</gene>